<feature type="domain" description="Tyr recombinase" evidence="12">
    <location>
        <begin position="106"/>
        <end position="289"/>
    </location>
</feature>
<dbReference type="HAMAP" id="MF_01807">
    <property type="entry name" value="Recomb_XerD"/>
    <property type="match status" value="1"/>
</dbReference>
<dbReference type="InterPro" id="IPR010998">
    <property type="entry name" value="Integrase_recombinase_N"/>
</dbReference>
<comment type="function">
    <text evidence="11">Site-specific tyrosine recombinase, which acts by catalyzing the cutting and rejoining of the recombining DNA molecules. The XerC-XerD complex is essential to convert dimers of the bacterial chromosome into monomers to permit their segregation at cell division. It also contributes to the segregational stability of plasmids.</text>
</comment>
<dbReference type="eggNOG" id="COG4974">
    <property type="taxonomic scope" value="Bacteria"/>
</dbReference>
<keyword evidence="15" id="KW-1185">Reference proteome</keyword>
<keyword evidence="8 11" id="KW-0238">DNA-binding</keyword>
<dbReference type="InterPro" id="IPR002104">
    <property type="entry name" value="Integrase_catalytic"/>
</dbReference>
<dbReference type="Gene3D" id="1.10.443.10">
    <property type="entry name" value="Intergrase catalytic core"/>
    <property type="match status" value="1"/>
</dbReference>
<dbReference type="InterPro" id="IPR044068">
    <property type="entry name" value="CB"/>
</dbReference>
<dbReference type="NCBIfam" id="NF040815">
    <property type="entry name" value="recomb_XerA_Arch"/>
    <property type="match status" value="1"/>
</dbReference>
<name>V6QDK3_9ENTE</name>
<feature type="active site" evidence="11">
    <location>
        <position position="241"/>
    </location>
</feature>
<comment type="subcellular location">
    <subcellularLocation>
        <location evidence="1 11">Cytoplasm</location>
    </subcellularLocation>
</comment>
<comment type="caution">
    <text evidence="14">The sequence shown here is derived from an EMBL/GenBank/DDBJ whole genome shotgun (WGS) entry which is preliminary data.</text>
</comment>
<dbReference type="SUPFAM" id="SSF56349">
    <property type="entry name" value="DNA breaking-rejoining enzymes"/>
    <property type="match status" value="1"/>
</dbReference>
<evidence type="ECO:0000256" key="7">
    <source>
        <dbReference type="ARBA" id="ARBA00022908"/>
    </source>
</evidence>
<dbReference type="InterPro" id="IPR023009">
    <property type="entry name" value="Tyrosine_recombinase_XerC/XerD"/>
</dbReference>
<dbReference type="InterPro" id="IPR011010">
    <property type="entry name" value="DNA_brk_join_enz"/>
</dbReference>
<feature type="domain" description="Core-binding (CB)" evidence="13">
    <location>
        <begin position="1"/>
        <end position="85"/>
    </location>
</feature>
<dbReference type="PANTHER" id="PTHR30349:SF81">
    <property type="entry name" value="TYROSINE RECOMBINASE XERC"/>
    <property type="match status" value="1"/>
</dbReference>
<dbReference type="CDD" id="cd00798">
    <property type="entry name" value="INT_XerDC_C"/>
    <property type="match status" value="1"/>
</dbReference>
<dbReference type="InterPro" id="IPR004107">
    <property type="entry name" value="Integrase_SAM-like_N"/>
</dbReference>
<dbReference type="Pfam" id="PF00589">
    <property type="entry name" value="Phage_integrase"/>
    <property type="match status" value="1"/>
</dbReference>
<accession>V6QDK3</accession>
<keyword evidence="6 11" id="KW-0159">Chromosome partition</keyword>
<evidence type="ECO:0000259" key="13">
    <source>
        <dbReference type="PROSITE" id="PS51900"/>
    </source>
</evidence>
<dbReference type="GO" id="GO:0006313">
    <property type="term" value="P:DNA transposition"/>
    <property type="evidence" value="ECO:0007669"/>
    <property type="project" value="UniProtKB-UniRule"/>
</dbReference>
<protein>
    <recommendedName>
        <fullName evidence="3 11">Tyrosine recombinase XerD</fullName>
    </recommendedName>
</protein>
<evidence type="ECO:0000256" key="10">
    <source>
        <dbReference type="ARBA" id="ARBA00023306"/>
    </source>
</evidence>
<evidence type="ECO:0000259" key="12">
    <source>
        <dbReference type="PROSITE" id="PS51898"/>
    </source>
</evidence>
<evidence type="ECO:0000256" key="6">
    <source>
        <dbReference type="ARBA" id="ARBA00022829"/>
    </source>
</evidence>
<organism evidence="14 15">
    <name type="scientific">Vagococcus lutrae LBD1</name>
    <dbReference type="NCBI Taxonomy" id="1408226"/>
    <lineage>
        <taxon>Bacteria</taxon>
        <taxon>Bacillati</taxon>
        <taxon>Bacillota</taxon>
        <taxon>Bacilli</taxon>
        <taxon>Lactobacillales</taxon>
        <taxon>Enterococcaceae</taxon>
        <taxon>Vagococcus</taxon>
    </lineage>
</organism>
<feature type="active site" evidence="11">
    <location>
        <position position="146"/>
    </location>
</feature>
<keyword evidence="7 11" id="KW-0229">DNA integration</keyword>
<keyword evidence="10 11" id="KW-0131">Cell cycle</keyword>
<dbReference type="GO" id="GO:0051301">
    <property type="term" value="P:cell division"/>
    <property type="evidence" value="ECO:0007669"/>
    <property type="project" value="UniProtKB-KW"/>
</dbReference>
<dbReference type="GO" id="GO:0007059">
    <property type="term" value="P:chromosome segregation"/>
    <property type="evidence" value="ECO:0007669"/>
    <property type="project" value="UniProtKB-UniRule"/>
</dbReference>
<dbReference type="STRING" id="1408226.T233_00191"/>
<dbReference type="InterPro" id="IPR013762">
    <property type="entry name" value="Integrase-like_cat_sf"/>
</dbReference>
<dbReference type="PROSITE" id="PS51898">
    <property type="entry name" value="TYR_RECOMBINASE"/>
    <property type="match status" value="1"/>
</dbReference>
<dbReference type="GO" id="GO:0009037">
    <property type="term" value="F:tyrosine-based site-specific recombinase activity"/>
    <property type="evidence" value="ECO:0007669"/>
    <property type="project" value="UniProtKB-UniRule"/>
</dbReference>
<evidence type="ECO:0000256" key="4">
    <source>
        <dbReference type="ARBA" id="ARBA00022490"/>
    </source>
</evidence>
<comment type="similarity">
    <text evidence="2 11">Belongs to the 'phage' integrase family. XerD subfamily.</text>
</comment>
<dbReference type="EMBL" id="AYSH01000003">
    <property type="protein sequence ID" value="EST90653.1"/>
    <property type="molecule type" value="Genomic_DNA"/>
</dbReference>
<dbReference type="InterPro" id="IPR050090">
    <property type="entry name" value="Tyrosine_recombinase_XerCD"/>
</dbReference>
<dbReference type="PANTHER" id="PTHR30349">
    <property type="entry name" value="PHAGE INTEGRASE-RELATED"/>
    <property type="match status" value="1"/>
</dbReference>
<comment type="subunit">
    <text evidence="11">Forms a cyclic heterotetrameric complex composed of two molecules of XerC and two molecules of XerD.</text>
</comment>
<dbReference type="Pfam" id="PF02899">
    <property type="entry name" value="Phage_int_SAM_1"/>
    <property type="match status" value="1"/>
</dbReference>
<dbReference type="RefSeq" id="WP_023605548.1">
    <property type="nucleotide sequence ID" value="NZ_AYSH01000003.1"/>
</dbReference>
<sequence length="295" mass="34140">MMREIEDFLYYSKIERGLSQNTIISYQRDLNQYVAYLQEEGINSWSDINVTVVKVFLQRMSEANKSAATITRMISTLKRFHQYIRQERIIDHDPMQHIKRPKKGVQLPKTLTLGEIETLIQTPDTTTALGLRDRAILEVMYASGLRVSELTHLKLDDLRLELGLIQTIGKGDKERIIPLGDHAIYWIEQYLEKARPELVQDSSVPYLFLNHRGGGFSRQGIWKNLNQHVLTAGIQKNVTPHMLRHSFATHLLENGADLRIVQELLGHADISTTQIYTHVSKQRMSEVYQQYFPRA</sequence>
<evidence type="ECO:0000256" key="1">
    <source>
        <dbReference type="ARBA" id="ARBA00004496"/>
    </source>
</evidence>
<dbReference type="Proteomes" id="UP000018126">
    <property type="component" value="Unassembled WGS sequence"/>
</dbReference>
<dbReference type="PATRIC" id="fig|1408226.3.peg.191"/>
<evidence type="ECO:0000256" key="11">
    <source>
        <dbReference type="HAMAP-Rule" id="MF_01807"/>
    </source>
</evidence>
<proteinExistence type="inferred from homology"/>
<feature type="active site" description="O-(3'-phospho-DNA)-tyrosine intermediate" evidence="11">
    <location>
        <position position="276"/>
    </location>
</feature>
<evidence type="ECO:0000256" key="9">
    <source>
        <dbReference type="ARBA" id="ARBA00023172"/>
    </source>
</evidence>
<feature type="active site" evidence="11">
    <location>
        <position position="267"/>
    </location>
</feature>
<dbReference type="HAMAP" id="MF_01808">
    <property type="entry name" value="Recomb_XerC_XerD"/>
    <property type="match status" value="1"/>
</dbReference>
<dbReference type="GO" id="GO:0003677">
    <property type="term" value="F:DNA binding"/>
    <property type="evidence" value="ECO:0007669"/>
    <property type="project" value="UniProtKB-UniRule"/>
</dbReference>
<evidence type="ECO:0000313" key="15">
    <source>
        <dbReference type="Proteomes" id="UP000018126"/>
    </source>
</evidence>
<dbReference type="AlphaFoldDB" id="V6QDK3"/>
<gene>
    <name evidence="11" type="primary">xerD</name>
    <name evidence="14" type="ORF">T233_00191</name>
</gene>
<dbReference type="Gene3D" id="1.10.150.130">
    <property type="match status" value="1"/>
</dbReference>
<dbReference type="NCBIfam" id="NF001399">
    <property type="entry name" value="PRK00283.1"/>
    <property type="match status" value="1"/>
</dbReference>
<dbReference type="InterPro" id="IPR011932">
    <property type="entry name" value="Recomb_XerD"/>
</dbReference>
<keyword evidence="9 11" id="KW-0233">DNA recombination</keyword>
<keyword evidence="4 11" id="KW-0963">Cytoplasm</keyword>
<evidence type="ECO:0000256" key="2">
    <source>
        <dbReference type="ARBA" id="ARBA00010450"/>
    </source>
</evidence>
<evidence type="ECO:0000256" key="3">
    <source>
        <dbReference type="ARBA" id="ARBA00015810"/>
    </source>
</evidence>
<evidence type="ECO:0000256" key="8">
    <source>
        <dbReference type="ARBA" id="ARBA00023125"/>
    </source>
</evidence>
<dbReference type="NCBIfam" id="TIGR02225">
    <property type="entry name" value="recomb_XerD"/>
    <property type="match status" value="1"/>
</dbReference>
<keyword evidence="5 11" id="KW-0132">Cell division</keyword>
<feature type="active site" evidence="11">
    <location>
        <position position="244"/>
    </location>
</feature>
<dbReference type="PROSITE" id="PS51900">
    <property type="entry name" value="CB"/>
    <property type="match status" value="1"/>
</dbReference>
<feature type="active site" evidence="11">
    <location>
        <position position="170"/>
    </location>
</feature>
<evidence type="ECO:0000256" key="5">
    <source>
        <dbReference type="ARBA" id="ARBA00022618"/>
    </source>
</evidence>
<evidence type="ECO:0000313" key="14">
    <source>
        <dbReference type="EMBL" id="EST90653.1"/>
    </source>
</evidence>
<reference evidence="14 15" key="1">
    <citation type="journal article" date="2013" name="Genome Announc.">
        <title>High-Quality Draft Genome Sequence of Vagococcus lutrae Strain LBD1, Isolated from the Largemouth Bass Micropterus salmoides.</title>
        <authorList>
            <person name="Lebreton F."/>
            <person name="Valentino M.D."/>
            <person name="Duncan L.B."/>
            <person name="Zeng Q."/>
            <person name="Manson McGuire A."/>
            <person name="Earl A.M."/>
            <person name="Gilmore M.S."/>
        </authorList>
    </citation>
    <scope>NUCLEOTIDE SEQUENCE [LARGE SCALE GENOMIC DNA]</scope>
    <source>
        <strain evidence="14 15">LBD1</strain>
    </source>
</reference>
<dbReference type="GO" id="GO:0005737">
    <property type="term" value="C:cytoplasm"/>
    <property type="evidence" value="ECO:0007669"/>
    <property type="project" value="UniProtKB-SubCell"/>
</dbReference>